<evidence type="ECO:0000259" key="11">
    <source>
        <dbReference type="PROSITE" id="PS50089"/>
    </source>
</evidence>
<dbReference type="PANTHER" id="PTHR46905:SF22">
    <property type="entry name" value="RING-TYPE E3 UBIQUITIN TRANSFERASE"/>
    <property type="match status" value="1"/>
</dbReference>
<dbReference type="GO" id="GO:0016020">
    <property type="term" value="C:membrane"/>
    <property type="evidence" value="ECO:0007669"/>
    <property type="project" value="UniProtKB-SubCell"/>
</dbReference>
<comment type="similarity">
    <text evidence="8">Belongs to the RING-type zinc finger family. ATL subfamily.</text>
</comment>
<proteinExistence type="inferred from homology"/>
<evidence type="ECO:0000256" key="8">
    <source>
        <dbReference type="ARBA" id="ARBA00024209"/>
    </source>
</evidence>
<keyword evidence="5" id="KW-0862">Zinc</keyword>
<evidence type="ECO:0000256" key="10">
    <source>
        <dbReference type="SAM" id="Phobius"/>
    </source>
</evidence>
<protein>
    <submittedName>
        <fullName evidence="13">RING-H2 finger protein ATL74</fullName>
    </submittedName>
</protein>
<dbReference type="GeneID" id="105039696"/>
<keyword evidence="2" id="KW-0808">Transferase</keyword>
<dbReference type="GO" id="GO:0016567">
    <property type="term" value="P:protein ubiquitination"/>
    <property type="evidence" value="ECO:0007669"/>
    <property type="project" value="InterPro"/>
</dbReference>
<dbReference type="Pfam" id="PF13639">
    <property type="entry name" value="zf-RING_2"/>
    <property type="match status" value="1"/>
</dbReference>
<feature type="domain" description="RING-type" evidence="11">
    <location>
        <begin position="120"/>
        <end position="162"/>
    </location>
</feature>
<reference evidence="13" key="1">
    <citation type="submission" date="2025-08" db="UniProtKB">
        <authorList>
            <consortium name="RefSeq"/>
        </authorList>
    </citation>
    <scope>IDENTIFICATION</scope>
</reference>
<dbReference type="RefSeq" id="XP_010914250.1">
    <property type="nucleotide sequence ID" value="XM_010915948.3"/>
</dbReference>
<sequence length="181" mass="19490">MEEPYISNCLNLSLLTLSPTHSPTTPPRKTRGEASSLDYDVVVILAAMICALVCALGVNSMLQCVLRCTRRALTEPVGWVAHRRMNAGLKREDVIALPVATYIAPPPPSSGSPAPPPPGCAICLSDFADGEKIRVLPACSHRFHVGCIDTWLLSHCSCPTCRHRLSSHSTDDPPLEIAIDP</sequence>
<dbReference type="GO" id="GO:0008270">
    <property type="term" value="F:zinc ion binding"/>
    <property type="evidence" value="ECO:0007669"/>
    <property type="project" value="UniProtKB-KW"/>
</dbReference>
<dbReference type="GO" id="GO:0016740">
    <property type="term" value="F:transferase activity"/>
    <property type="evidence" value="ECO:0007669"/>
    <property type="project" value="UniProtKB-KW"/>
</dbReference>
<evidence type="ECO:0000256" key="7">
    <source>
        <dbReference type="ARBA" id="ARBA00023136"/>
    </source>
</evidence>
<dbReference type="CDD" id="cd16461">
    <property type="entry name" value="RING-H2_EL5-like"/>
    <property type="match status" value="1"/>
</dbReference>
<evidence type="ECO:0000313" key="12">
    <source>
        <dbReference type="Proteomes" id="UP000504607"/>
    </source>
</evidence>
<evidence type="ECO:0000256" key="3">
    <source>
        <dbReference type="ARBA" id="ARBA00022692"/>
    </source>
</evidence>
<dbReference type="InterPro" id="IPR044602">
    <property type="entry name" value="ATL10/ATL72-79-like"/>
</dbReference>
<evidence type="ECO:0000256" key="4">
    <source>
        <dbReference type="ARBA" id="ARBA00022723"/>
    </source>
</evidence>
<dbReference type="KEGG" id="egu:105039696"/>
<dbReference type="OrthoDB" id="8062037at2759"/>
<gene>
    <name evidence="13" type="primary">LOC105039696</name>
</gene>
<accession>A0A6I9QS70</accession>
<dbReference type="AlphaFoldDB" id="A0A6I9QS70"/>
<keyword evidence="7 10" id="KW-0472">Membrane</keyword>
<dbReference type="InterPro" id="IPR001841">
    <property type="entry name" value="Znf_RING"/>
</dbReference>
<comment type="subcellular location">
    <subcellularLocation>
        <location evidence="1">Membrane</location>
        <topology evidence="1">Single-pass membrane protein</topology>
    </subcellularLocation>
</comment>
<dbReference type="SUPFAM" id="SSF57850">
    <property type="entry name" value="RING/U-box"/>
    <property type="match status" value="1"/>
</dbReference>
<feature type="transmembrane region" description="Helical" evidence="10">
    <location>
        <begin position="41"/>
        <end position="62"/>
    </location>
</feature>
<dbReference type="Gene3D" id="3.30.40.10">
    <property type="entry name" value="Zinc/RING finger domain, C3HC4 (zinc finger)"/>
    <property type="match status" value="1"/>
</dbReference>
<evidence type="ECO:0000256" key="6">
    <source>
        <dbReference type="ARBA" id="ARBA00022989"/>
    </source>
</evidence>
<dbReference type="PROSITE" id="PS50089">
    <property type="entry name" value="ZF_RING_2"/>
    <property type="match status" value="1"/>
</dbReference>
<evidence type="ECO:0000256" key="5">
    <source>
        <dbReference type="ARBA" id="ARBA00022833"/>
    </source>
</evidence>
<organism evidence="12 13">
    <name type="scientific">Elaeis guineensis var. tenera</name>
    <name type="common">Oil palm</name>
    <dbReference type="NCBI Taxonomy" id="51953"/>
    <lineage>
        <taxon>Eukaryota</taxon>
        <taxon>Viridiplantae</taxon>
        <taxon>Streptophyta</taxon>
        <taxon>Embryophyta</taxon>
        <taxon>Tracheophyta</taxon>
        <taxon>Spermatophyta</taxon>
        <taxon>Magnoliopsida</taxon>
        <taxon>Liliopsida</taxon>
        <taxon>Arecaceae</taxon>
        <taxon>Arecoideae</taxon>
        <taxon>Cocoseae</taxon>
        <taxon>Elaeidinae</taxon>
        <taxon>Elaeis</taxon>
    </lineage>
</organism>
<evidence type="ECO:0000256" key="2">
    <source>
        <dbReference type="ARBA" id="ARBA00022679"/>
    </source>
</evidence>
<keyword evidence="9" id="KW-0863">Zinc-finger</keyword>
<dbReference type="PANTHER" id="PTHR46905">
    <property type="entry name" value="RING-H2 FINGER PROTEIN ATL78"/>
    <property type="match status" value="1"/>
</dbReference>
<dbReference type="Proteomes" id="UP000504607">
    <property type="component" value="Chromosome 2"/>
</dbReference>
<keyword evidence="12" id="KW-1185">Reference proteome</keyword>
<dbReference type="SMART" id="SM00184">
    <property type="entry name" value="RING"/>
    <property type="match status" value="1"/>
</dbReference>
<keyword evidence="3 10" id="KW-0812">Transmembrane</keyword>
<keyword evidence="6 10" id="KW-1133">Transmembrane helix</keyword>
<name>A0A6I9QS70_ELAGV</name>
<dbReference type="InterPro" id="IPR013083">
    <property type="entry name" value="Znf_RING/FYVE/PHD"/>
</dbReference>
<keyword evidence="4" id="KW-0479">Metal-binding</keyword>
<evidence type="ECO:0000256" key="9">
    <source>
        <dbReference type="PROSITE-ProRule" id="PRU00175"/>
    </source>
</evidence>
<evidence type="ECO:0000256" key="1">
    <source>
        <dbReference type="ARBA" id="ARBA00004167"/>
    </source>
</evidence>
<evidence type="ECO:0000313" key="13">
    <source>
        <dbReference type="RefSeq" id="XP_010914250.1"/>
    </source>
</evidence>
<dbReference type="InParanoid" id="A0A6I9QS70"/>